<accession>A0A151LZ84</accession>
<keyword evidence="3" id="KW-1185">Reference proteome</keyword>
<dbReference type="EMBL" id="AKHW03006964">
    <property type="protein sequence ID" value="KYO17579.1"/>
    <property type="molecule type" value="Genomic_DNA"/>
</dbReference>
<evidence type="ECO:0000256" key="1">
    <source>
        <dbReference type="SAM" id="MobiDB-lite"/>
    </source>
</evidence>
<organism evidence="2 3">
    <name type="scientific">Alligator mississippiensis</name>
    <name type="common">American alligator</name>
    <dbReference type="NCBI Taxonomy" id="8496"/>
    <lineage>
        <taxon>Eukaryota</taxon>
        <taxon>Metazoa</taxon>
        <taxon>Chordata</taxon>
        <taxon>Craniata</taxon>
        <taxon>Vertebrata</taxon>
        <taxon>Euteleostomi</taxon>
        <taxon>Archelosauria</taxon>
        <taxon>Archosauria</taxon>
        <taxon>Crocodylia</taxon>
        <taxon>Alligatoridae</taxon>
        <taxon>Alligatorinae</taxon>
        <taxon>Alligator</taxon>
    </lineage>
</organism>
<proteinExistence type="predicted"/>
<feature type="region of interest" description="Disordered" evidence="1">
    <location>
        <begin position="1"/>
        <end position="25"/>
    </location>
</feature>
<protein>
    <submittedName>
        <fullName evidence="2">Uncharacterized protein</fullName>
    </submittedName>
</protein>
<reference evidence="2 3" key="1">
    <citation type="journal article" date="2012" name="Genome Biol.">
        <title>Sequencing three crocodilian genomes to illuminate the evolution of archosaurs and amniotes.</title>
        <authorList>
            <person name="St John J.A."/>
            <person name="Braun E.L."/>
            <person name="Isberg S.R."/>
            <person name="Miles L.G."/>
            <person name="Chong A.Y."/>
            <person name="Gongora J."/>
            <person name="Dalzell P."/>
            <person name="Moran C."/>
            <person name="Bed'hom B."/>
            <person name="Abzhanov A."/>
            <person name="Burgess S.C."/>
            <person name="Cooksey A.M."/>
            <person name="Castoe T.A."/>
            <person name="Crawford N.G."/>
            <person name="Densmore L.D."/>
            <person name="Drew J.C."/>
            <person name="Edwards S.V."/>
            <person name="Faircloth B.C."/>
            <person name="Fujita M.K."/>
            <person name="Greenwold M.J."/>
            <person name="Hoffmann F.G."/>
            <person name="Howard J.M."/>
            <person name="Iguchi T."/>
            <person name="Janes D.E."/>
            <person name="Khan S.Y."/>
            <person name="Kohno S."/>
            <person name="de Koning A.J."/>
            <person name="Lance S.L."/>
            <person name="McCarthy F.M."/>
            <person name="McCormack J.E."/>
            <person name="Merchant M.E."/>
            <person name="Peterson D.G."/>
            <person name="Pollock D.D."/>
            <person name="Pourmand N."/>
            <person name="Raney B.J."/>
            <person name="Roessler K.A."/>
            <person name="Sanford J.R."/>
            <person name="Sawyer R.H."/>
            <person name="Schmidt C.J."/>
            <person name="Triplett E.W."/>
            <person name="Tuberville T.D."/>
            <person name="Venegas-Anaya M."/>
            <person name="Howard J.T."/>
            <person name="Jarvis E.D."/>
            <person name="Guillette L.J.Jr."/>
            <person name="Glenn T.C."/>
            <person name="Green R.E."/>
            <person name="Ray D.A."/>
        </authorList>
    </citation>
    <scope>NUCLEOTIDE SEQUENCE [LARGE SCALE GENOMIC DNA]</scope>
    <source>
        <strain evidence="2">KSC_2009_1</strain>
    </source>
</reference>
<gene>
    <name evidence="2" type="ORF">Y1Q_0000323</name>
</gene>
<dbReference type="Proteomes" id="UP000050525">
    <property type="component" value="Unassembled WGS sequence"/>
</dbReference>
<evidence type="ECO:0000313" key="3">
    <source>
        <dbReference type="Proteomes" id="UP000050525"/>
    </source>
</evidence>
<comment type="caution">
    <text evidence="2">The sequence shown here is derived from an EMBL/GenBank/DDBJ whole genome shotgun (WGS) entry which is preliminary data.</text>
</comment>
<name>A0A151LZ84_ALLMI</name>
<evidence type="ECO:0000313" key="2">
    <source>
        <dbReference type="EMBL" id="KYO17579.1"/>
    </source>
</evidence>
<sequence>MHHPKPKPGQLEPQSTAGQAMRGRIIAAAAWEPPGPQLSQDRESGFAQVCSTERQNDSIMANNSRIFFSSTAPKSFVEVRYHVFSC</sequence>
<dbReference type="AlphaFoldDB" id="A0A151LZ84"/>